<dbReference type="RefSeq" id="XP_022469680.1">
    <property type="nucleotide sequence ID" value="XM_022623781.1"/>
</dbReference>
<dbReference type="EMBL" id="MJBS01000145">
    <property type="protein sequence ID" value="OHE92511.1"/>
    <property type="molecule type" value="Genomic_DNA"/>
</dbReference>
<dbReference type="Proteomes" id="UP000176998">
    <property type="component" value="Unassembled WGS sequence"/>
</dbReference>
<gene>
    <name evidence="1" type="ORF">CORC01_12160</name>
</gene>
<proteinExistence type="predicted"/>
<protein>
    <submittedName>
        <fullName evidence="1">Uncharacterized protein</fullName>
    </submittedName>
</protein>
<evidence type="ECO:0000313" key="1">
    <source>
        <dbReference type="EMBL" id="OHE92511.1"/>
    </source>
</evidence>
<name>A0A1G4ATS8_9PEZI</name>
<comment type="caution">
    <text evidence="1">The sequence shown here is derived from an EMBL/GenBank/DDBJ whole genome shotgun (WGS) entry which is preliminary data.</text>
</comment>
<reference evidence="1 2" key="1">
    <citation type="submission" date="2016-09" db="EMBL/GenBank/DDBJ databases">
        <authorList>
            <person name="Capua I."/>
            <person name="De Benedictis P."/>
            <person name="Joannis T."/>
            <person name="Lombin L.H."/>
            <person name="Cattoli G."/>
        </authorList>
    </citation>
    <scope>NUCLEOTIDE SEQUENCE [LARGE SCALE GENOMIC DNA]</scope>
    <source>
        <strain evidence="1 2">IMI 309357</strain>
    </source>
</reference>
<accession>A0A1G4ATS8</accession>
<sequence length="65" mass="7341">MINVNVALQRRGPGYMKDNKRACRGIRLYRAAIMNSRLIATTWKGMGGRERGLGYIGCRVIVGHY</sequence>
<organism evidence="1 2">
    <name type="scientific">Colletotrichum orchidophilum</name>
    <dbReference type="NCBI Taxonomy" id="1209926"/>
    <lineage>
        <taxon>Eukaryota</taxon>
        <taxon>Fungi</taxon>
        <taxon>Dikarya</taxon>
        <taxon>Ascomycota</taxon>
        <taxon>Pezizomycotina</taxon>
        <taxon>Sordariomycetes</taxon>
        <taxon>Hypocreomycetidae</taxon>
        <taxon>Glomerellales</taxon>
        <taxon>Glomerellaceae</taxon>
        <taxon>Colletotrichum</taxon>
    </lineage>
</organism>
<keyword evidence="2" id="KW-1185">Reference proteome</keyword>
<dbReference type="GeneID" id="34565291"/>
<dbReference type="AlphaFoldDB" id="A0A1G4ATS8"/>
<evidence type="ECO:0000313" key="2">
    <source>
        <dbReference type="Proteomes" id="UP000176998"/>
    </source>
</evidence>